<comment type="caution">
    <text evidence="1">The sequence shown here is derived from an EMBL/GenBank/DDBJ whole genome shotgun (WGS) entry which is preliminary data.</text>
</comment>
<protein>
    <submittedName>
        <fullName evidence="1">Putative solute carrier organic anion transporter family member 4A1-like isoform X2</fullName>
    </submittedName>
</protein>
<dbReference type="PANTHER" id="PTHR11388:SF100">
    <property type="entry name" value="SOLUTE CARRIER ORGANIC ANION TRANSPORTER FAMILY MEMBER 4A1"/>
    <property type="match status" value="1"/>
</dbReference>
<dbReference type="InterPro" id="IPR004156">
    <property type="entry name" value="OATP"/>
</dbReference>
<dbReference type="GO" id="GO:0016323">
    <property type="term" value="C:basolateral plasma membrane"/>
    <property type="evidence" value="ECO:0007669"/>
    <property type="project" value="TreeGrafter"/>
</dbReference>
<reference evidence="1 2" key="1">
    <citation type="journal article" date="2017" name="PLoS Biol.">
        <title>The sea cucumber genome provides insights into morphological evolution and visceral regeneration.</title>
        <authorList>
            <person name="Zhang X."/>
            <person name="Sun L."/>
            <person name="Yuan J."/>
            <person name="Sun Y."/>
            <person name="Gao Y."/>
            <person name="Zhang L."/>
            <person name="Li S."/>
            <person name="Dai H."/>
            <person name="Hamel J.F."/>
            <person name="Liu C."/>
            <person name="Yu Y."/>
            <person name="Liu S."/>
            <person name="Lin W."/>
            <person name="Guo K."/>
            <person name="Jin S."/>
            <person name="Xu P."/>
            <person name="Storey K.B."/>
            <person name="Huan P."/>
            <person name="Zhang T."/>
            <person name="Zhou Y."/>
            <person name="Zhang J."/>
            <person name="Lin C."/>
            <person name="Li X."/>
            <person name="Xing L."/>
            <person name="Huo D."/>
            <person name="Sun M."/>
            <person name="Wang L."/>
            <person name="Mercier A."/>
            <person name="Li F."/>
            <person name="Yang H."/>
            <person name="Xiang J."/>
        </authorList>
    </citation>
    <scope>NUCLEOTIDE SEQUENCE [LARGE SCALE GENOMIC DNA]</scope>
    <source>
        <strain evidence="1">Shaxun</strain>
        <tissue evidence="1">Muscle</tissue>
    </source>
</reference>
<dbReference type="EMBL" id="MRZV01002593">
    <property type="protein sequence ID" value="PIK33378.1"/>
    <property type="molecule type" value="Genomic_DNA"/>
</dbReference>
<dbReference type="GO" id="GO:0015347">
    <property type="term" value="F:sodium-independent organic anion transmembrane transporter activity"/>
    <property type="evidence" value="ECO:0007669"/>
    <property type="project" value="TreeGrafter"/>
</dbReference>
<accession>A0A2G8JCA2</accession>
<gene>
    <name evidence="1" type="ORF">BSL78_29810</name>
</gene>
<name>A0A2G8JCA2_STIJA</name>
<feature type="non-terminal residue" evidence="1">
    <location>
        <position position="121"/>
    </location>
</feature>
<organism evidence="1 2">
    <name type="scientific">Stichopus japonicus</name>
    <name type="common">Sea cucumber</name>
    <dbReference type="NCBI Taxonomy" id="307972"/>
    <lineage>
        <taxon>Eukaryota</taxon>
        <taxon>Metazoa</taxon>
        <taxon>Echinodermata</taxon>
        <taxon>Eleutherozoa</taxon>
        <taxon>Echinozoa</taxon>
        <taxon>Holothuroidea</taxon>
        <taxon>Aspidochirotacea</taxon>
        <taxon>Aspidochirotida</taxon>
        <taxon>Stichopodidae</taxon>
        <taxon>Apostichopus</taxon>
    </lineage>
</organism>
<evidence type="ECO:0000313" key="2">
    <source>
        <dbReference type="Proteomes" id="UP000230750"/>
    </source>
</evidence>
<dbReference type="OrthoDB" id="5062115at2759"/>
<dbReference type="AlphaFoldDB" id="A0A2G8JCA2"/>
<dbReference type="Pfam" id="PF03137">
    <property type="entry name" value="OATP"/>
    <property type="match status" value="1"/>
</dbReference>
<dbReference type="Proteomes" id="UP000230750">
    <property type="component" value="Unassembled WGS sequence"/>
</dbReference>
<dbReference type="PANTHER" id="PTHR11388">
    <property type="entry name" value="ORGANIC ANION TRANSPORTER"/>
    <property type="match status" value="1"/>
</dbReference>
<proteinExistence type="predicted"/>
<sequence length="121" mass="13453">MAHLLHTRLFQSAVITLAAIPGFMLAMRCVEEQDRSITLSLSNFVSKVLGSIPGPIIYGAILDIPCILRYRDQCAPETTEIVSFTTTKPYDIPTTDSPFCSVYFTVFSVIAVYTIRKEGQE</sequence>
<dbReference type="GO" id="GO:0043252">
    <property type="term" value="P:sodium-independent organic anion transport"/>
    <property type="evidence" value="ECO:0007669"/>
    <property type="project" value="TreeGrafter"/>
</dbReference>
<evidence type="ECO:0000313" key="1">
    <source>
        <dbReference type="EMBL" id="PIK33378.1"/>
    </source>
</evidence>
<keyword evidence="2" id="KW-1185">Reference proteome</keyword>